<sequence length="91" mass="10017">MIHAKLRPVPILETGCQQHTRAQQETPQVTAAAVPLGYVSEFSQKFPQIRVVSYTNHFQAIHLFSPDPAPNPPITGLAPLRDPQHMIGGKP</sequence>
<evidence type="ECO:0000256" key="1">
    <source>
        <dbReference type="SAM" id="MobiDB-lite"/>
    </source>
</evidence>
<accession>A0AAD9AAR2</accession>
<dbReference type="Proteomes" id="UP001243330">
    <property type="component" value="Unassembled WGS sequence"/>
</dbReference>
<proteinExistence type="predicted"/>
<gene>
    <name evidence="2" type="ORF">CCHR01_15300</name>
</gene>
<dbReference type="AlphaFoldDB" id="A0AAD9AAR2"/>
<feature type="region of interest" description="Disordered" evidence="1">
    <location>
        <begin position="69"/>
        <end position="91"/>
    </location>
</feature>
<name>A0AAD9AAR2_9PEZI</name>
<organism evidence="2 3">
    <name type="scientific">Colletotrichum chrysophilum</name>
    <dbReference type="NCBI Taxonomy" id="1836956"/>
    <lineage>
        <taxon>Eukaryota</taxon>
        <taxon>Fungi</taxon>
        <taxon>Dikarya</taxon>
        <taxon>Ascomycota</taxon>
        <taxon>Pezizomycotina</taxon>
        <taxon>Sordariomycetes</taxon>
        <taxon>Hypocreomycetidae</taxon>
        <taxon>Glomerellales</taxon>
        <taxon>Glomerellaceae</taxon>
        <taxon>Colletotrichum</taxon>
        <taxon>Colletotrichum gloeosporioides species complex</taxon>
    </lineage>
</organism>
<keyword evidence="3" id="KW-1185">Reference proteome</keyword>
<comment type="caution">
    <text evidence="2">The sequence shown here is derived from an EMBL/GenBank/DDBJ whole genome shotgun (WGS) entry which is preliminary data.</text>
</comment>
<protein>
    <submittedName>
        <fullName evidence="2">Uncharacterized protein</fullName>
    </submittedName>
</protein>
<evidence type="ECO:0000313" key="3">
    <source>
        <dbReference type="Proteomes" id="UP001243330"/>
    </source>
</evidence>
<reference evidence="2" key="1">
    <citation type="submission" date="2023-01" db="EMBL/GenBank/DDBJ databases">
        <title>Colletotrichum chrysophilum M932 genome sequence.</title>
        <authorList>
            <person name="Baroncelli R."/>
        </authorList>
    </citation>
    <scope>NUCLEOTIDE SEQUENCE</scope>
    <source>
        <strain evidence="2">M932</strain>
    </source>
</reference>
<evidence type="ECO:0000313" key="2">
    <source>
        <dbReference type="EMBL" id="KAK1842059.1"/>
    </source>
</evidence>
<dbReference type="EMBL" id="JAQOWY010000437">
    <property type="protein sequence ID" value="KAK1842059.1"/>
    <property type="molecule type" value="Genomic_DNA"/>
</dbReference>